<dbReference type="Proteomes" id="UP001162992">
    <property type="component" value="Chromosome 14"/>
</dbReference>
<sequence>MVRDMGLRLRAGLKVEVSSDEDGFVGSWYAAKVLCKRKRYYAIQYDALVTDEGEPLVEQVLRSQLRPIPPPLLGVRKWAVGDSVEAYDNDGWWMGVVSKLLPSSNSFLVYFGSTAEEKEFLPSYMRPRQDWLHGKWVIVTQGVQGNVRKELHAMESEQQVAGEGLISGEARDAEQPECRAMGFQENIALQNCILDDSRCNNSEPKKIAIKSRKKPFDDGSLLVTQLDNNMSQTFQKLLPSTVLPESPRGSDSSGSSRETRQKRKKSKTGFSPTEEQGVIVPVCQHETLSTGPNLCLDGDKSLCLLESQSERLSKDTSSPPLQQIHETCGDKVQYVSCSAAKRTSQSSQKVEHQHYENRTRLQIATNQGSIAAGQVHPCHFCCRSCATADFPELESPSGNCGATRDSTSKLRTQNMELNAYVAVLQAFYSKGSLTWQQELLITDLRTHLHISSEEHLLQLLRIMSCSCESQVAVSRDSKQLSV</sequence>
<proteinExistence type="predicted"/>
<evidence type="ECO:0000313" key="2">
    <source>
        <dbReference type="Proteomes" id="UP001162992"/>
    </source>
</evidence>
<organism evidence="1 2">
    <name type="scientific">Diphasiastrum complanatum</name>
    <name type="common">Issler's clubmoss</name>
    <name type="synonym">Lycopodium complanatum</name>
    <dbReference type="NCBI Taxonomy" id="34168"/>
    <lineage>
        <taxon>Eukaryota</taxon>
        <taxon>Viridiplantae</taxon>
        <taxon>Streptophyta</taxon>
        <taxon>Embryophyta</taxon>
        <taxon>Tracheophyta</taxon>
        <taxon>Lycopodiopsida</taxon>
        <taxon>Lycopodiales</taxon>
        <taxon>Lycopodiaceae</taxon>
        <taxon>Lycopodioideae</taxon>
        <taxon>Diphasiastrum</taxon>
    </lineage>
</organism>
<comment type="caution">
    <text evidence="1">The sequence shown here is derived from an EMBL/GenBank/DDBJ whole genome shotgun (WGS) entry which is preliminary data.</text>
</comment>
<dbReference type="EMBL" id="CM055105">
    <property type="protein sequence ID" value="KAJ7530504.1"/>
    <property type="molecule type" value="Genomic_DNA"/>
</dbReference>
<accession>A0ACC2BL69</accession>
<protein>
    <submittedName>
        <fullName evidence="1">Uncharacterized protein</fullName>
    </submittedName>
</protein>
<name>A0ACC2BL69_DIPCM</name>
<reference evidence="2" key="1">
    <citation type="journal article" date="2024" name="Proc. Natl. Acad. Sci. U.S.A.">
        <title>Extraordinary preservation of gene collinearity over three hundred million years revealed in homosporous lycophytes.</title>
        <authorList>
            <person name="Li C."/>
            <person name="Wickell D."/>
            <person name="Kuo L.Y."/>
            <person name="Chen X."/>
            <person name="Nie B."/>
            <person name="Liao X."/>
            <person name="Peng D."/>
            <person name="Ji J."/>
            <person name="Jenkins J."/>
            <person name="Williams M."/>
            <person name="Shu S."/>
            <person name="Plott C."/>
            <person name="Barry K."/>
            <person name="Rajasekar S."/>
            <person name="Grimwood J."/>
            <person name="Han X."/>
            <person name="Sun S."/>
            <person name="Hou Z."/>
            <person name="He W."/>
            <person name="Dai G."/>
            <person name="Sun C."/>
            <person name="Schmutz J."/>
            <person name="Leebens-Mack J.H."/>
            <person name="Li F.W."/>
            <person name="Wang L."/>
        </authorList>
    </citation>
    <scope>NUCLEOTIDE SEQUENCE [LARGE SCALE GENOMIC DNA]</scope>
    <source>
        <strain evidence="2">cv. PW_Plant_1</strain>
    </source>
</reference>
<keyword evidence="2" id="KW-1185">Reference proteome</keyword>
<evidence type="ECO:0000313" key="1">
    <source>
        <dbReference type="EMBL" id="KAJ7530504.1"/>
    </source>
</evidence>
<gene>
    <name evidence="1" type="ORF">O6H91_14G006300</name>
</gene>